<evidence type="ECO:0000313" key="2">
    <source>
        <dbReference type="Proteomes" id="UP000660339"/>
    </source>
</evidence>
<comment type="caution">
    <text evidence="1">The sequence shown here is derived from an EMBL/GenBank/DDBJ whole genome shotgun (WGS) entry which is preliminary data.</text>
</comment>
<name>A0A8J3PGH1_9ACTN</name>
<reference evidence="1" key="1">
    <citation type="submission" date="2021-01" db="EMBL/GenBank/DDBJ databases">
        <title>Whole genome shotgun sequence of Catellatospora methionotrophica NBRC 14553.</title>
        <authorList>
            <person name="Komaki H."/>
            <person name="Tamura T."/>
        </authorList>
    </citation>
    <scope>NUCLEOTIDE SEQUENCE</scope>
    <source>
        <strain evidence="1">NBRC 14553</strain>
    </source>
</reference>
<dbReference type="EMBL" id="BONJ01000009">
    <property type="protein sequence ID" value="GIG14276.1"/>
    <property type="molecule type" value="Genomic_DNA"/>
</dbReference>
<evidence type="ECO:0000313" key="1">
    <source>
        <dbReference type="EMBL" id="GIG14276.1"/>
    </source>
</evidence>
<keyword evidence="2" id="KW-1185">Reference proteome</keyword>
<organism evidence="1 2">
    <name type="scientific">Catellatospora methionotrophica</name>
    <dbReference type="NCBI Taxonomy" id="121620"/>
    <lineage>
        <taxon>Bacteria</taxon>
        <taxon>Bacillati</taxon>
        <taxon>Actinomycetota</taxon>
        <taxon>Actinomycetes</taxon>
        <taxon>Micromonosporales</taxon>
        <taxon>Micromonosporaceae</taxon>
        <taxon>Catellatospora</taxon>
    </lineage>
</organism>
<sequence length="159" mass="17277">MSAAADVLAGVLLDIEAADTSYGLRAALVIRALHLAVDLGYPAGIGHDPHGLDGYRVVVYIDLPGAGQCSWHMREYPAPWDGHSTADKYARIHTYANAQPNWAGQSPASTDPKETAVMAKDLDAQLREIAEQARRDDDARKAAVAEQMRRNIEANTKKK</sequence>
<protein>
    <submittedName>
        <fullName evidence="1">Uncharacterized protein</fullName>
    </submittedName>
</protein>
<gene>
    <name evidence="1" type="ORF">Cme02nite_26080</name>
</gene>
<dbReference type="AlphaFoldDB" id="A0A8J3PGH1"/>
<dbReference type="Proteomes" id="UP000660339">
    <property type="component" value="Unassembled WGS sequence"/>
</dbReference>
<dbReference type="RefSeq" id="WP_166381574.1">
    <property type="nucleotide sequence ID" value="NZ_BAAATT010000001.1"/>
</dbReference>
<accession>A0A8J3PGH1</accession>
<proteinExistence type="predicted"/>